<gene>
    <name evidence="2" type="ORF">CDEST_11727</name>
</gene>
<dbReference type="EMBL" id="CP137311">
    <property type="protein sequence ID" value="WQF86713.1"/>
    <property type="molecule type" value="Genomic_DNA"/>
</dbReference>
<feature type="compositionally biased region" description="Basic and acidic residues" evidence="1">
    <location>
        <begin position="26"/>
        <end position="37"/>
    </location>
</feature>
<evidence type="ECO:0000256" key="1">
    <source>
        <dbReference type="SAM" id="MobiDB-lite"/>
    </source>
</evidence>
<evidence type="ECO:0000313" key="3">
    <source>
        <dbReference type="Proteomes" id="UP001322277"/>
    </source>
</evidence>
<keyword evidence="3" id="KW-1185">Reference proteome</keyword>
<dbReference type="AlphaFoldDB" id="A0AAX4IU19"/>
<protein>
    <submittedName>
        <fullName evidence="2">Uncharacterized protein</fullName>
    </submittedName>
</protein>
<name>A0AAX4IU19_9PEZI</name>
<dbReference type="Proteomes" id="UP001322277">
    <property type="component" value="Chromosome 7"/>
</dbReference>
<accession>A0AAX4IU19</accession>
<evidence type="ECO:0000313" key="2">
    <source>
        <dbReference type="EMBL" id="WQF86713.1"/>
    </source>
</evidence>
<dbReference type="RefSeq" id="XP_062783934.1">
    <property type="nucleotide sequence ID" value="XM_062927883.1"/>
</dbReference>
<dbReference type="KEGG" id="cdet:87948227"/>
<dbReference type="GeneID" id="87948227"/>
<organism evidence="2 3">
    <name type="scientific">Colletotrichum destructivum</name>
    <dbReference type="NCBI Taxonomy" id="34406"/>
    <lineage>
        <taxon>Eukaryota</taxon>
        <taxon>Fungi</taxon>
        <taxon>Dikarya</taxon>
        <taxon>Ascomycota</taxon>
        <taxon>Pezizomycotina</taxon>
        <taxon>Sordariomycetes</taxon>
        <taxon>Hypocreomycetidae</taxon>
        <taxon>Glomerellales</taxon>
        <taxon>Glomerellaceae</taxon>
        <taxon>Colletotrichum</taxon>
        <taxon>Colletotrichum destructivum species complex</taxon>
    </lineage>
</organism>
<proteinExistence type="predicted"/>
<feature type="region of interest" description="Disordered" evidence="1">
    <location>
        <begin position="1"/>
        <end position="41"/>
    </location>
</feature>
<reference evidence="3" key="1">
    <citation type="journal article" date="2023" name="bioRxiv">
        <title>Complete genome of the Medicago anthracnose fungus, Colletotrichum destructivum, reveals a mini-chromosome-like region within a core chromosome.</title>
        <authorList>
            <person name="Lapalu N."/>
            <person name="Simon A."/>
            <person name="Lu A."/>
            <person name="Plaumann P.-L."/>
            <person name="Amselem J."/>
            <person name="Pigne S."/>
            <person name="Auger A."/>
            <person name="Koch C."/>
            <person name="Dallery J.-F."/>
            <person name="O'Connell R.J."/>
        </authorList>
    </citation>
    <scope>NUCLEOTIDE SEQUENCE [LARGE SCALE GENOMIC DNA]</scope>
    <source>
        <strain evidence="3">CBS 520.97</strain>
    </source>
</reference>
<sequence>MMEEGEKKKTTPYRQDSRTGATDAVEETRDQSKKPGEDGYSMDYLQVKVTTQTSLFPTTAAASLTVIVATAIHRPGRPITRGSIGVRLCKASGRRSGRSL</sequence>